<evidence type="ECO:0000313" key="3">
    <source>
        <dbReference type="RefSeq" id="XP_022921457.1"/>
    </source>
</evidence>
<reference evidence="3 4" key="1">
    <citation type="submission" date="2025-04" db="UniProtKB">
        <authorList>
            <consortium name="RefSeq"/>
        </authorList>
    </citation>
    <scope>IDENTIFICATION</scope>
    <source>
        <tissue evidence="3 4">Young leaves</tissue>
    </source>
</reference>
<dbReference type="AlphaFoldDB" id="A0A6J1E3Z0"/>
<evidence type="ECO:0000313" key="5">
    <source>
        <dbReference type="RefSeq" id="XP_022921459.1"/>
    </source>
</evidence>
<feature type="compositionally biased region" description="Acidic residues" evidence="1">
    <location>
        <begin position="159"/>
        <end position="169"/>
    </location>
</feature>
<dbReference type="KEGG" id="cmos:111429731"/>
<dbReference type="InterPro" id="IPR040378">
    <property type="entry name" value="BASL"/>
</dbReference>
<dbReference type="GeneID" id="111429731"/>
<name>A0A6J1E3Z0_CUCMO</name>
<keyword evidence="2" id="KW-1185">Reference proteome</keyword>
<feature type="compositionally biased region" description="Low complexity" evidence="1">
    <location>
        <begin position="290"/>
        <end position="320"/>
    </location>
</feature>
<feature type="region of interest" description="Disordered" evidence="1">
    <location>
        <begin position="155"/>
        <end position="176"/>
    </location>
</feature>
<sequence length="363" mass="41263">MIEHNKSLDSFIRIGRIKLISRNKFGDLFIIKEQMRSEFSDLVVNNMHKSRSMEKTEWKVDVESFKRRNYVVQQRDDDPSESEGIGDQISRYSPKSSFKTSMDDELPELVVFLQETDLEFVKDICIDKVVMSHEKYIKENCDTEDGFVPDMLKHNTPESDCESSEESEYLESSVSSTESTQILGEDLFNKVNEKQKDYSSEVSIMKSVPILFLDRKVTGKKEAASTNSIARSLTKILDENGHKGKAVARSKSNFELGSNWTAGCRHCHDCGSTSMAEDDTPENHQHEDGSSAAHHLRPSLSSSLGSASLKSNSSTNSSHSFSFPILETEWIGSPERMAKADPLQTLRTRRRQLWRRCFPCCNF</sequence>
<dbReference type="PANTHER" id="PTHR33914:SF15">
    <property type="entry name" value="PROTEIN WAVE"/>
    <property type="match status" value="1"/>
</dbReference>
<organism evidence="2 4">
    <name type="scientific">Cucurbita moschata</name>
    <name type="common">Winter crookneck squash</name>
    <name type="synonym">Cucurbita pepo var. moschata</name>
    <dbReference type="NCBI Taxonomy" id="3662"/>
    <lineage>
        <taxon>Eukaryota</taxon>
        <taxon>Viridiplantae</taxon>
        <taxon>Streptophyta</taxon>
        <taxon>Embryophyta</taxon>
        <taxon>Tracheophyta</taxon>
        <taxon>Spermatophyta</taxon>
        <taxon>Magnoliopsida</taxon>
        <taxon>eudicotyledons</taxon>
        <taxon>Gunneridae</taxon>
        <taxon>Pentapetalae</taxon>
        <taxon>rosids</taxon>
        <taxon>fabids</taxon>
        <taxon>Cucurbitales</taxon>
        <taxon>Cucurbitaceae</taxon>
        <taxon>Cucurbiteae</taxon>
        <taxon>Cucurbita</taxon>
    </lineage>
</organism>
<feature type="compositionally biased region" description="Polar residues" evidence="1">
    <location>
        <begin position="90"/>
        <end position="100"/>
    </location>
</feature>
<evidence type="ECO:0000256" key="1">
    <source>
        <dbReference type="SAM" id="MobiDB-lite"/>
    </source>
</evidence>
<proteinExistence type="predicted"/>
<dbReference type="GO" id="GO:0009786">
    <property type="term" value="P:regulation of asymmetric cell division"/>
    <property type="evidence" value="ECO:0007669"/>
    <property type="project" value="InterPro"/>
</dbReference>
<feature type="region of interest" description="Disordered" evidence="1">
    <location>
        <begin position="274"/>
        <end position="320"/>
    </location>
</feature>
<dbReference type="RefSeq" id="XP_022921458.1">
    <property type="nucleotide sequence ID" value="XM_023065690.1"/>
</dbReference>
<evidence type="ECO:0000313" key="4">
    <source>
        <dbReference type="RefSeq" id="XP_022921458.1"/>
    </source>
</evidence>
<feature type="region of interest" description="Disordered" evidence="1">
    <location>
        <begin position="72"/>
        <end position="100"/>
    </location>
</feature>
<dbReference type="PANTHER" id="PTHR33914">
    <property type="entry name" value="18S PRE-RIBOSOMAL ASSEMBLY PROTEIN GAR2-LIKE PROTEIN"/>
    <property type="match status" value="1"/>
</dbReference>
<dbReference type="Proteomes" id="UP000504609">
    <property type="component" value="Unplaced"/>
</dbReference>
<gene>
    <name evidence="3 4 5" type="primary">LOC111429731</name>
</gene>
<dbReference type="RefSeq" id="XP_022921459.1">
    <property type="nucleotide sequence ID" value="XM_023065691.1"/>
</dbReference>
<accession>A0A6J1E3Z0</accession>
<protein>
    <submittedName>
        <fullName evidence="3 4">Uncharacterized protein LOC111429731 isoform X1</fullName>
    </submittedName>
</protein>
<dbReference type="RefSeq" id="XP_022921457.1">
    <property type="nucleotide sequence ID" value="XM_023065689.1"/>
</dbReference>
<evidence type="ECO:0000313" key="2">
    <source>
        <dbReference type="Proteomes" id="UP000504609"/>
    </source>
</evidence>